<protein>
    <recommendedName>
        <fullName evidence="2">Reverse transcriptase domain-containing protein</fullName>
    </recommendedName>
</protein>
<feature type="domain" description="Reverse transcriptase" evidence="2">
    <location>
        <begin position="575"/>
        <end position="857"/>
    </location>
</feature>
<dbReference type="PROSITE" id="PS50878">
    <property type="entry name" value="RT_POL"/>
    <property type="match status" value="1"/>
</dbReference>
<dbReference type="Pfam" id="PF14111">
    <property type="entry name" value="DUF4283"/>
    <property type="match status" value="1"/>
</dbReference>
<dbReference type="InterPro" id="IPR052343">
    <property type="entry name" value="Retrotransposon-Effector_Assoc"/>
</dbReference>
<feature type="compositionally biased region" description="Basic and acidic residues" evidence="1">
    <location>
        <begin position="224"/>
        <end position="240"/>
    </location>
</feature>
<dbReference type="InterPro" id="IPR025558">
    <property type="entry name" value="DUF4283"/>
</dbReference>
<evidence type="ECO:0000259" key="2">
    <source>
        <dbReference type="PROSITE" id="PS50878"/>
    </source>
</evidence>
<accession>A0A2N9F8H0</accession>
<evidence type="ECO:0000313" key="3">
    <source>
        <dbReference type="EMBL" id="SPC83181.1"/>
    </source>
</evidence>
<dbReference type="PANTHER" id="PTHR46890:SF48">
    <property type="entry name" value="RNA-DIRECTED DNA POLYMERASE"/>
    <property type="match status" value="1"/>
</dbReference>
<evidence type="ECO:0000256" key="1">
    <source>
        <dbReference type="SAM" id="MobiDB-lite"/>
    </source>
</evidence>
<sequence length="1196" mass="135658">MEDITTRWNSFSLSGPESVSIPVSSTRQNNRDTIAAMFLTRRRINIDAVARTFRPLWRTEKDFSIRDMGDNKALFMFEDEIDVERVMQHGPWTYDRCLIICERVENNIPISEVQFTHSLFRVQLHGLPVLSMNQEVSETIGHTLDTVEHAPESIEDRGGGPCMRIRRLPNFCYWCGGVTHGEKDCSVWLANINSIQPTDQQFGPWLRATSEKGLRHTTVTVEGHCRPTTTRDGHDNREGVEESFEDPTIPQEQPPVPMEVQENNPIPVQENNTTMADDQEKSTSTSANVYSDNGLTQLHETSYVNRTAQNEDFERELERIDEALGLNTTRTEQPHMTIERVPQLTSALGESVQEPQVNIAGSTSLDTILFTPTLEELTTCEIIVKLPEPEKREDPRVVFLTETRLELKNLEFLQVKLGMHGSLGVDRSGFYGHPETAKRGDSWTLLRRLQRYDDMPWLYQTVLFRTWGSKEIDLRGGMGDTGMTAYHDALVVVIKQTEERQVKRKTRFRFENNWLQADGCEKIVKEAWQLPQSEVHEALFQMHPTKSPGPDGMNALFYQKFWHIIGNDVTKAIIEFFQSGKMLKSINYTHIALIPKVKAPESMTQFRPISLCNVMYKIISKVLANRLKLVLNHVISGNQSAFVPERLITDNILVAFEALHYLKTKRKGRSTHMAVKLDMSKAYDRVEWDFLSTMMCKMGFNDRWVNLVMQCLQTVSYSVVLNGEPMGYIRPTRGIRQGDPLSPYLFLICAEGLTTLLQNNAASGQLTGLSLNRGGPQISHLFFADDSLLFCKATMEECRVLLSTLNVYERASGQKLNYEKTSLFFSTNTAQATRQSICNALRTSSTGDLGKYLGLPPIIGRGKKQAFTEIKQKVARKLHGWKGKMLSQAGREVLIKSVAQALPSGKSIGKSGANSVGKKKMEGMGFRDLALFDQALLAKQGWRLMQNPNTLLHRVLKAKYFPDCTFMEAQIPSHASYSWRSLAQARHVIRLGTRWRIGTGTKVNIWRDNWINANSLGKIVSPQQLLPEFAKVSDLIDPETHNWKEQLIDSIFLPEEAEKIKSIPLCPNRQDSLVWLGTPTGTFTTRSAYQLMVDDNNRVTGSSSNPVRLNAFWNGIWKANDPHKIRVFMWRACSSILPTKTNLFKRGIVSSSTCPTCQDGAESVLHILWDCAYAKECWQNSPLSHLCTLPRPLKLE</sequence>
<dbReference type="InterPro" id="IPR026960">
    <property type="entry name" value="RVT-Znf"/>
</dbReference>
<proteinExistence type="predicted"/>
<dbReference type="AlphaFoldDB" id="A0A2N9F8H0"/>
<feature type="region of interest" description="Disordered" evidence="1">
    <location>
        <begin position="224"/>
        <end position="256"/>
    </location>
</feature>
<dbReference type="InterPro" id="IPR043502">
    <property type="entry name" value="DNA/RNA_pol_sf"/>
</dbReference>
<dbReference type="CDD" id="cd01650">
    <property type="entry name" value="RT_nLTR_like"/>
    <property type="match status" value="1"/>
</dbReference>
<organism evidence="3">
    <name type="scientific">Fagus sylvatica</name>
    <name type="common">Beechnut</name>
    <dbReference type="NCBI Taxonomy" id="28930"/>
    <lineage>
        <taxon>Eukaryota</taxon>
        <taxon>Viridiplantae</taxon>
        <taxon>Streptophyta</taxon>
        <taxon>Embryophyta</taxon>
        <taxon>Tracheophyta</taxon>
        <taxon>Spermatophyta</taxon>
        <taxon>Magnoliopsida</taxon>
        <taxon>eudicotyledons</taxon>
        <taxon>Gunneridae</taxon>
        <taxon>Pentapetalae</taxon>
        <taxon>rosids</taxon>
        <taxon>fabids</taxon>
        <taxon>Fagales</taxon>
        <taxon>Fagaceae</taxon>
        <taxon>Fagus</taxon>
    </lineage>
</organism>
<dbReference type="SUPFAM" id="SSF56672">
    <property type="entry name" value="DNA/RNA polymerases"/>
    <property type="match status" value="1"/>
</dbReference>
<gene>
    <name evidence="3" type="ORF">FSB_LOCUS11063</name>
</gene>
<dbReference type="PANTHER" id="PTHR46890">
    <property type="entry name" value="NON-LTR RETROLELEMENT REVERSE TRANSCRIPTASE-LIKE PROTEIN-RELATED"/>
    <property type="match status" value="1"/>
</dbReference>
<dbReference type="EMBL" id="OIVN01000628">
    <property type="protein sequence ID" value="SPC83181.1"/>
    <property type="molecule type" value="Genomic_DNA"/>
</dbReference>
<feature type="region of interest" description="Disordered" evidence="1">
    <location>
        <begin position="270"/>
        <end position="290"/>
    </location>
</feature>
<dbReference type="Pfam" id="PF13966">
    <property type="entry name" value="zf-RVT"/>
    <property type="match status" value="1"/>
</dbReference>
<dbReference type="Pfam" id="PF00078">
    <property type="entry name" value="RVT_1"/>
    <property type="match status" value="1"/>
</dbReference>
<dbReference type="InterPro" id="IPR000477">
    <property type="entry name" value="RT_dom"/>
</dbReference>
<reference evidence="3" key="1">
    <citation type="submission" date="2018-02" db="EMBL/GenBank/DDBJ databases">
        <authorList>
            <person name="Cohen D.B."/>
            <person name="Kent A.D."/>
        </authorList>
    </citation>
    <scope>NUCLEOTIDE SEQUENCE</scope>
</reference>
<name>A0A2N9F8H0_FAGSY</name>